<dbReference type="InterPro" id="IPR016102">
    <property type="entry name" value="Succinyl-CoA_synth-like"/>
</dbReference>
<dbReference type="EMBL" id="CP032518">
    <property type="protein sequence ID" value="QEZ42925.1"/>
    <property type="molecule type" value="Genomic_DNA"/>
</dbReference>
<comment type="similarity">
    <text evidence="4">In the N-terminal section; belongs to the acetate CoA ligase alpha subunit family.</text>
</comment>
<dbReference type="RefSeq" id="WP_063239349.1">
    <property type="nucleotide sequence ID" value="NZ_CP032518.1"/>
</dbReference>
<evidence type="ECO:0000256" key="5">
    <source>
        <dbReference type="PROSITE-ProRule" id="PRU00409"/>
    </source>
</evidence>
<accession>A0A375GRZ1</accession>
<dbReference type="Gene3D" id="3.30.1490.20">
    <property type="entry name" value="ATP-grasp fold, A domain"/>
    <property type="match status" value="1"/>
</dbReference>
<reference evidence="9 11" key="2">
    <citation type="submission" date="2018-01" db="EMBL/GenBank/DDBJ databases">
        <authorList>
            <person name="Clerissi C."/>
        </authorList>
    </citation>
    <scope>NUCLEOTIDE SEQUENCE</scope>
    <source>
        <strain evidence="9">Cupriavidus oxalaticus LMG 2235</strain>
        <plasmid evidence="11">co2235_mp</plasmid>
    </source>
</reference>
<keyword evidence="3 5" id="KW-0067">ATP-binding</keyword>
<dbReference type="InterPro" id="IPR032875">
    <property type="entry name" value="Succ_CoA_lig_flav_dom"/>
</dbReference>
<dbReference type="GO" id="GO:0005524">
    <property type="term" value="F:ATP binding"/>
    <property type="evidence" value="ECO:0007669"/>
    <property type="project" value="UniProtKB-UniRule"/>
</dbReference>
<dbReference type="SMART" id="SM00881">
    <property type="entry name" value="CoA_binding"/>
    <property type="match status" value="1"/>
</dbReference>
<name>A0A375GRZ1_9BURK</name>
<dbReference type="SUPFAM" id="SSF52210">
    <property type="entry name" value="Succinyl-CoA synthetase domains"/>
    <property type="match status" value="2"/>
</dbReference>
<protein>
    <submittedName>
        <fullName evidence="8">Acetate--CoA ligase family protein</fullName>
    </submittedName>
    <submittedName>
        <fullName evidence="9">Acetyl-CoA synthetase (NDP-forming)</fullName>
        <ecNumber evidence="9">6.2.1.1</ecNumber>
    </submittedName>
    <submittedName>
        <fullName evidence="7">CoA-binding protein</fullName>
    </submittedName>
</protein>
<evidence type="ECO:0000313" key="7">
    <source>
        <dbReference type="EMBL" id="QEZ42925.1"/>
    </source>
</evidence>
<dbReference type="PANTHER" id="PTHR43334:SF1">
    <property type="entry name" value="3-HYDROXYPROPIONATE--COA LIGASE [ADP-FORMING]"/>
    <property type="match status" value="1"/>
</dbReference>
<proteinExistence type="inferred from homology"/>
<sequence length="714" mass="74736">MSTRDLYTHAQLRRLFHPRTIAVVGATPNARSFAGRAMANLQQFDGKVLLVNPRYPEVNGQVCYPSLSALPEAPDCVLIATARETVEPIVRECAGLGVGGVVLFASGYAETGHPEQIAEQARLVAIARESGMLLLGPNSIGYANYINNALVSFTPLPARGGELPAHAIGLVSQSGALAFALEQAANHGTAFSHVFSCGNACDIDVTDQIAYLAGDPSCAAIACVFEGLSDASRIIRAAEVCAQAGKPLVVYKMARGTAGAAAAMSHTGSMAGSDRAYSTALREAGVVQVDTIEQLVPTTVFFAKAPRPTTSGVAIVSGSGGAGIVAADEAERFDVPLPQPCDATRAVLESHIPDFGAARNPCDLTAQAANNFDSFIQCGDAVFADPAYGAAVVPLVVTGDGNGRRFQVFNDLAVKHGKMACGLWMSNWMEGPEAVDSEALPRLALFRSVSHCFAALAAWQAREQWLLSRAMPQAPRLTHASVAADARARILAAPADTLTEREAKDVLAMYGVPVVGESLAASEQDAVRAADACGYPVVLKVESPAIPHKSEAGVIRLGVKSAQEVAVAYREVMANARKVTTDDRINGVLVQSQVPTGIEILVGARVDPHLGALLVVGLGGVMVELMQDTVATIAPCSAQQARAMLEQLRGVALLKGFRGAAGVDMELLAEIVASLSEFAADQRDVIAEFDLNPLICTAERIVAVDALIERRVGG</sequence>
<dbReference type="Gene3D" id="3.40.50.261">
    <property type="entry name" value="Succinyl-CoA synthetase domains"/>
    <property type="match status" value="2"/>
</dbReference>
<dbReference type="InterPro" id="IPR013815">
    <property type="entry name" value="ATP_grasp_subdomain_1"/>
</dbReference>
<dbReference type="GO" id="GO:0046872">
    <property type="term" value="F:metal ion binding"/>
    <property type="evidence" value="ECO:0007669"/>
    <property type="project" value="InterPro"/>
</dbReference>
<dbReference type="AlphaFoldDB" id="A0A375GRZ1"/>
<dbReference type="InterPro" id="IPR003781">
    <property type="entry name" value="CoA-bd"/>
</dbReference>
<dbReference type="OrthoDB" id="9807426at2"/>
<evidence type="ECO:0000256" key="4">
    <source>
        <dbReference type="ARBA" id="ARBA00060888"/>
    </source>
</evidence>
<dbReference type="Gene3D" id="3.40.50.720">
    <property type="entry name" value="NAD(P)-binding Rossmann-like Domain"/>
    <property type="match status" value="1"/>
</dbReference>
<reference evidence="11" key="1">
    <citation type="submission" date="2018-01" db="EMBL/GenBank/DDBJ databases">
        <authorList>
            <person name="Gaut B.S."/>
            <person name="Morton B.R."/>
            <person name="Clegg M.T."/>
            <person name="Duvall M.R."/>
        </authorList>
    </citation>
    <scope>NUCLEOTIDE SEQUENCE [LARGE SCALE GENOMIC DNA]</scope>
</reference>
<dbReference type="Pfam" id="PF13549">
    <property type="entry name" value="ATP-grasp_5"/>
    <property type="match status" value="1"/>
</dbReference>
<dbReference type="PANTHER" id="PTHR43334">
    <property type="entry name" value="ACETATE--COA LIGASE [ADP-FORMING]"/>
    <property type="match status" value="1"/>
</dbReference>
<dbReference type="InterPro" id="IPR036291">
    <property type="entry name" value="NAD(P)-bd_dom_sf"/>
</dbReference>
<evidence type="ECO:0000313" key="13">
    <source>
        <dbReference type="Proteomes" id="UP000623307"/>
    </source>
</evidence>
<dbReference type="GO" id="GO:0003987">
    <property type="term" value="F:acetate-CoA ligase activity"/>
    <property type="evidence" value="ECO:0007669"/>
    <property type="project" value="UniProtKB-EC"/>
</dbReference>
<dbReference type="GeneID" id="303489053"/>
<dbReference type="EC" id="6.2.1.1" evidence="9"/>
<evidence type="ECO:0000259" key="6">
    <source>
        <dbReference type="PROSITE" id="PS50975"/>
    </source>
</evidence>
<dbReference type="EMBL" id="CP069811">
    <property type="protein sequence ID" value="QRQ92437.1"/>
    <property type="molecule type" value="Genomic_DNA"/>
</dbReference>
<keyword evidence="2 5" id="KW-0547">Nucleotide-binding</keyword>
<dbReference type="EMBL" id="OGUS01000084">
    <property type="protein sequence ID" value="SPC07631.1"/>
    <property type="molecule type" value="Genomic_DNA"/>
</dbReference>
<dbReference type="Pfam" id="PF13380">
    <property type="entry name" value="CoA_binding_2"/>
    <property type="match status" value="1"/>
</dbReference>
<dbReference type="Proteomes" id="UP000623307">
    <property type="component" value="Chromosome 1"/>
</dbReference>
<dbReference type="Gene3D" id="3.30.470.20">
    <property type="entry name" value="ATP-grasp fold, B domain"/>
    <property type="match status" value="1"/>
</dbReference>
<organism evidence="9 11">
    <name type="scientific">Cupriavidus oxalaticus</name>
    <dbReference type="NCBI Taxonomy" id="96344"/>
    <lineage>
        <taxon>Bacteria</taxon>
        <taxon>Pseudomonadati</taxon>
        <taxon>Pseudomonadota</taxon>
        <taxon>Betaproteobacteria</taxon>
        <taxon>Burkholderiales</taxon>
        <taxon>Burkholderiaceae</taxon>
        <taxon>Cupriavidus</taxon>
    </lineage>
</organism>
<dbReference type="InterPro" id="IPR051538">
    <property type="entry name" value="Acyl-CoA_Synth/Transferase"/>
</dbReference>
<dbReference type="FunFam" id="3.30.1490.20:FF:000020">
    <property type="entry name" value="Protein lysine acetyltransferase"/>
    <property type="match status" value="1"/>
</dbReference>
<keyword evidence="1 9" id="KW-0436">Ligase</keyword>
<evidence type="ECO:0000313" key="12">
    <source>
        <dbReference type="Proteomes" id="UP000325743"/>
    </source>
</evidence>
<evidence type="ECO:0000256" key="1">
    <source>
        <dbReference type="ARBA" id="ARBA00022598"/>
    </source>
</evidence>
<reference evidence="8 13" key="4">
    <citation type="submission" date="2021-02" db="EMBL/GenBank/DDBJ databases">
        <title>Complete Genome Sequence of Cupriavidus oxalaticus Strain Ox1, a Soil Oxalate-Degrading Species.</title>
        <authorList>
            <person name="Palmieri F."/>
            <person name="Udriet P."/>
            <person name="Deuasquier M."/>
            <person name="Beaudoing E."/>
            <person name="Johnson S.L."/>
            <person name="Davenport K.W."/>
            <person name="Chain P.S."/>
            <person name="Bindschedler S."/>
            <person name="Junier P."/>
        </authorList>
    </citation>
    <scope>NUCLEOTIDE SEQUENCE [LARGE SCALE GENOMIC DNA]</scope>
    <source>
        <strain evidence="8 13">Ox1</strain>
    </source>
</reference>
<evidence type="ECO:0000313" key="8">
    <source>
        <dbReference type="EMBL" id="QRQ92437.1"/>
    </source>
</evidence>
<evidence type="ECO:0000256" key="2">
    <source>
        <dbReference type="ARBA" id="ARBA00022741"/>
    </source>
</evidence>
<dbReference type="Proteomes" id="UP000325743">
    <property type="component" value="Chromosome 1"/>
</dbReference>
<geneLocation type="plasmid" evidence="11">
    <name>co2235_mp</name>
</geneLocation>
<dbReference type="PROSITE" id="PS50975">
    <property type="entry name" value="ATP_GRASP"/>
    <property type="match status" value="1"/>
</dbReference>
<dbReference type="Pfam" id="PF13607">
    <property type="entry name" value="Succ_CoA_lig"/>
    <property type="match status" value="1"/>
</dbReference>
<evidence type="ECO:0000313" key="10">
    <source>
        <dbReference type="EMBL" id="SPC24577.1"/>
    </source>
</evidence>
<feature type="domain" description="ATP-grasp" evidence="6">
    <location>
        <begin position="504"/>
        <end position="712"/>
    </location>
</feature>
<evidence type="ECO:0000313" key="11">
    <source>
        <dbReference type="Proteomes" id="UP000256862"/>
    </source>
</evidence>
<evidence type="ECO:0000256" key="3">
    <source>
        <dbReference type="ARBA" id="ARBA00022840"/>
    </source>
</evidence>
<dbReference type="SUPFAM" id="SSF51735">
    <property type="entry name" value="NAD(P)-binding Rossmann-fold domains"/>
    <property type="match status" value="1"/>
</dbReference>
<dbReference type="InterPro" id="IPR011761">
    <property type="entry name" value="ATP-grasp"/>
</dbReference>
<dbReference type="EMBL" id="OGUS01000143">
    <property type="protein sequence ID" value="SPC24577.1"/>
    <property type="molecule type" value="Genomic_DNA"/>
</dbReference>
<gene>
    <name evidence="10" type="ORF">CO2235_MP80418</name>
    <name evidence="9" type="ORF">CO2235_U770073</name>
    <name evidence="7" type="ORF">D2917_00840</name>
    <name evidence="8" type="ORF">JTE92_05950</name>
</gene>
<reference evidence="7 12" key="3">
    <citation type="submission" date="2018-09" db="EMBL/GenBank/DDBJ databases">
        <title>Complete genome sequence of Cupriavidus oxalaticus T2, a bacterium capable of phenol tolerance and degradation.</title>
        <authorList>
            <person name="Yan J."/>
        </authorList>
    </citation>
    <scope>NUCLEOTIDE SEQUENCE [LARGE SCALE GENOMIC DNA]</scope>
    <source>
        <strain evidence="7 12">T2</strain>
    </source>
</reference>
<dbReference type="Proteomes" id="UP000256862">
    <property type="component" value="Plasmid CO2235_mp"/>
</dbReference>
<keyword evidence="13" id="KW-1185">Reference proteome</keyword>
<evidence type="ECO:0000313" key="9">
    <source>
        <dbReference type="EMBL" id="SPC07631.1"/>
    </source>
</evidence>
<dbReference type="SUPFAM" id="SSF56059">
    <property type="entry name" value="Glutathione synthetase ATP-binding domain-like"/>
    <property type="match status" value="1"/>
</dbReference>